<dbReference type="Gene3D" id="3.30.420.10">
    <property type="entry name" value="Ribonuclease H-like superfamily/Ribonuclease H"/>
    <property type="match status" value="1"/>
</dbReference>
<dbReference type="EMBL" id="AP012051">
    <property type="protein sequence ID" value="BAL81002.1"/>
    <property type="molecule type" value="Genomic_DNA"/>
</dbReference>
<dbReference type="OrthoDB" id="7845843at2"/>
<gene>
    <name evidence="2" type="ordered locus">CSE_08760</name>
</gene>
<dbReference type="PROSITE" id="PS50879">
    <property type="entry name" value="RNASE_H_1"/>
    <property type="match status" value="1"/>
</dbReference>
<dbReference type="PANTHER" id="PTHR46387">
    <property type="entry name" value="POLYNUCLEOTIDYL TRANSFERASE, RIBONUCLEASE H-LIKE SUPERFAMILY PROTEIN"/>
    <property type="match status" value="1"/>
</dbReference>
<dbReference type="InterPro" id="IPR036397">
    <property type="entry name" value="RNaseH_sf"/>
</dbReference>
<dbReference type="Pfam" id="PF13456">
    <property type="entry name" value="RVT_3"/>
    <property type="match status" value="1"/>
</dbReference>
<keyword evidence="2" id="KW-0378">Hydrolase</keyword>
<evidence type="ECO:0000259" key="1">
    <source>
        <dbReference type="PROSITE" id="PS50879"/>
    </source>
</evidence>
<sequence length="132" mass="14845">MLEIYTDGASRGNPGESAISSVFVLDAKIIYVMSESIGIATNNVAEYKAILKSMEEARRRNFKSVSFFSDSLLVVSQLNGIYKVKSKDLFTLYEEVKNLEKEFESVSFVHVARETKFIKIADYLCTLILGPK</sequence>
<name>A0A7U6GEN2_CALEA</name>
<dbReference type="GO" id="GO:0003676">
    <property type="term" value="F:nucleic acid binding"/>
    <property type="evidence" value="ECO:0007669"/>
    <property type="project" value="InterPro"/>
</dbReference>
<dbReference type="Proteomes" id="UP000004793">
    <property type="component" value="Chromosome"/>
</dbReference>
<protein>
    <submittedName>
        <fullName evidence="2">Ribonuclease</fullName>
        <ecNumber evidence="2">3.1.-.-</ecNumber>
    </submittedName>
</protein>
<dbReference type="GO" id="GO:0004523">
    <property type="term" value="F:RNA-DNA hybrid ribonuclease activity"/>
    <property type="evidence" value="ECO:0007669"/>
    <property type="project" value="InterPro"/>
</dbReference>
<reference evidence="2 3" key="1">
    <citation type="submission" date="2011-01" db="EMBL/GenBank/DDBJ databases">
        <title>Whole genome sequence of Caldisericum exile AZM16c01.</title>
        <authorList>
            <person name="Narita-Yamada S."/>
            <person name="Kawakoshi A."/>
            <person name="Nakamura S."/>
            <person name="Sasagawa M."/>
            <person name="Fukada J."/>
            <person name="Sekine M."/>
            <person name="Kato Y."/>
            <person name="Fukai R."/>
            <person name="Sasaki K."/>
            <person name="Hanamaki A."/>
            <person name="Narita H."/>
            <person name="Konno Y."/>
            <person name="Mori K."/>
            <person name="Yamazaki S."/>
            <person name="Suzuki K."/>
            <person name="Fujita N."/>
        </authorList>
    </citation>
    <scope>NUCLEOTIDE SEQUENCE [LARGE SCALE GENOMIC DNA]</scope>
    <source>
        <strain evidence="3">DSM 21853 / NBRC 104410 / AZM16c01</strain>
    </source>
</reference>
<dbReference type="InterPro" id="IPR012337">
    <property type="entry name" value="RNaseH-like_sf"/>
</dbReference>
<dbReference type="PANTHER" id="PTHR46387:SF2">
    <property type="entry name" value="RIBONUCLEASE HI"/>
    <property type="match status" value="1"/>
</dbReference>
<evidence type="ECO:0000313" key="2">
    <source>
        <dbReference type="EMBL" id="BAL81002.1"/>
    </source>
</evidence>
<dbReference type="KEGG" id="cex:CSE_08760"/>
<keyword evidence="3" id="KW-1185">Reference proteome</keyword>
<feature type="domain" description="RNase H type-1" evidence="1">
    <location>
        <begin position="1"/>
        <end position="130"/>
    </location>
</feature>
<dbReference type="AlphaFoldDB" id="A0A7U6GEN2"/>
<evidence type="ECO:0000313" key="3">
    <source>
        <dbReference type="Proteomes" id="UP000004793"/>
    </source>
</evidence>
<dbReference type="RefSeq" id="WP_014453405.1">
    <property type="nucleotide sequence ID" value="NC_017096.1"/>
</dbReference>
<accession>A0A7U6GEN2</accession>
<organism evidence="2 3">
    <name type="scientific">Caldisericum exile (strain DSM 21853 / NBRC 104410 / AZM16c01)</name>
    <dbReference type="NCBI Taxonomy" id="511051"/>
    <lineage>
        <taxon>Bacteria</taxon>
        <taxon>Pseudomonadati</taxon>
        <taxon>Caldisericota/Cryosericota group</taxon>
        <taxon>Caldisericota</taxon>
        <taxon>Caldisericia</taxon>
        <taxon>Caldisericales</taxon>
        <taxon>Caldisericaceae</taxon>
        <taxon>Caldisericum</taxon>
    </lineage>
</organism>
<dbReference type="SUPFAM" id="SSF53098">
    <property type="entry name" value="Ribonuclease H-like"/>
    <property type="match status" value="1"/>
</dbReference>
<proteinExistence type="predicted"/>
<dbReference type="CDD" id="cd09279">
    <property type="entry name" value="RNase_HI_like"/>
    <property type="match status" value="1"/>
</dbReference>
<dbReference type="EC" id="3.1.-.-" evidence="2"/>
<dbReference type="InterPro" id="IPR002156">
    <property type="entry name" value="RNaseH_domain"/>
</dbReference>